<dbReference type="InterPro" id="IPR024607">
    <property type="entry name" value="Sulfatase_CS"/>
</dbReference>
<evidence type="ECO:0000259" key="7">
    <source>
        <dbReference type="Pfam" id="PF00884"/>
    </source>
</evidence>
<dbReference type="InterPro" id="IPR000917">
    <property type="entry name" value="Sulfatase_N"/>
</dbReference>
<evidence type="ECO:0000256" key="6">
    <source>
        <dbReference type="ARBA" id="ARBA00022837"/>
    </source>
</evidence>
<evidence type="ECO:0000256" key="2">
    <source>
        <dbReference type="ARBA" id="ARBA00008779"/>
    </source>
</evidence>
<evidence type="ECO:0000256" key="3">
    <source>
        <dbReference type="ARBA" id="ARBA00022723"/>
    </source>
</evidence>
<evidence type="ECO:0000256" key="5">
    <source>
        <dbReference type="ARBA" id="ARBA00022801"/>
    </source>
</evidence>
<keyword evidence="9" id="KW-1185">Reference proteome</keyword>
<dbReference type="SUPFAM" id="SSF53649">
    <property type="entry name" value="Alkaline phosphatase-like"/>
    <property type="match status" value="1"/>
</dbReference>
<dbReference type="RefSeq" id="WP_163966376.1">
    <property type="nucleotide sequence ID" value="NZ_JAAGNX010000003.1"/>
</dbReference>
<dbReference type="GO" id="GO:0005737">
    <property type="term" value="C:cytoplasm"/>
    <property type="evidence" value="ECO:0007669"/>
    <property type="project" value="TreeGrafter"/>
</dbReference>
<dbReference type="EMBL" id="JAAGNX010000003">
    <property type="protein sequence ID" value="NDV63190.1"/>
    <property type="molecule type" value="Genomic_DNA"/>
</dbReference>
<organism evidence="8 9">
    <name type="scientific">Oceanipulchritudo coccoides</name>
    <dbReference type="NCBI Taxonomy" id="2706888"/>
    <lineage>
        <taxon>Bacteria</taxon>
        <taxon>Pseudomonadati</taxon>
        <taxon>Verrucomicrobiota</taxon>
        <taxon>Opitutia</taxon>
        <taxon>Puniceicoccales</taxon>
        <taxon>Oceanipulchritudinaceae</taxon>
        <taxon>Oceanipulchritudo</taxon>
    </lineage>
</organism>
<dbReference type="PANTHER" id="PTHR45953:SF1">
    <property type="entry name" value="IDURONATE 2-SULFATASE"/>
    <property type="match status" value="1"/>
</dbReference>
<dbReference type="PANTHER" id="PTHR45953">
    <property type="entry name" value="IDURONATE 2-SULFATASE"/>
    <property type="match status" value="1"/>
</dbReference>
<comment type="cofactor">
    <cofactor evidence="1">
        <name>Ca(2+)</name>
        <dbReference type="ChEBI" id="CHEBI:29108"/>
    </cofactor>
</comment>
<comment type="caution">
    <text evidence="8">The sequence shown here is derived from an EMBL/GenBank/DDBJ whole genome shotgun (WGS) entry which is preliminary data.</text>
</comment>
<gene>
    <name evidence="8" type="ORF">G0Q06_12060</name>
</gene>
<accession>A0A6B2M6A0</accession>
<sequence>MLKNSLLFILLFSSTVTFGDRPRLLPAGNYNVLFIPIDDFRVLINAYGETEPLRPITPNMDRLTEQGVSFSNAHCQQAVCNASRASLMTGLRPDTTRCWKLDTFFRDTVGYDLKTLPQHFADQGYSTHGIGKIYHNTNSTSQDDNPSGARSWSDGWDANAKGAHVWYEAGKAAQEDAGVKKVSATDAGELDRAGNPITDEAYDDGAAAAAGVAKIGTYAAEYNSSGTPFFLAVGFKKPHLPFNCPKEYWDLYDPAQIDLTGYDGSHDMPAGTNHFTAPYGGEPEAFLDVDGHPDTKAPGIDDARHLIHGYLACASFIDTQVGKLLAALEDPDGNPATDDSVATNTIVILWSDHGFFLGEHNGFWAKHANYEISTRVPLIVKAPGMDALGSSGSFCPAPVELVDIYPTLVNLCSLPDPVQPAGMELQGTSFLPLLEDPKQPWKKAAFSQYQRYINANGSGDVAIAHNGTGMGYSIRTARYRYTEWWRTVSSDQTLDLHVPVYSSPEHVELYDHLVDPGETVNLAAQPAYAGLVTELSALLNDTDNTFAGDGWKQTEVNAPAEFPLDYSSWSDSYGTPGVPAGSLDLFIDPDADGWMNIFEYKFGTHPLEPDQPDINSWVEDNKLVMTYPEIISRTDASLEVFKSNDLSAASWNPSDLIIEGTGSAGNADILKASSPLAESPLFIRLQAQTLP</sequence>
<dbReference type="Pfam" id="PF00884">
    <property type="entry name" value="Sulfatase"/>
    <property type="match status" value="1"/>
</dbReference>
<dbReference type="GO" id="GO:0004423">
    <property type="term" value="F:iduronate-2-sulfatase activity"/>
    <property type="evidence" value="ECO:0007669"/>
    <property type="project" value="InterPro"/>
</dbReference>
<dbReference type="InterPro" id="IPR017850">
    <property type="entry name" value="Alkaline_phosphatase_core_sf"/>
</dbReference>
<reference evidence="8 9" key="1">
    <citation type="submission" date="2020-02" db="EMBL/GenBank/DDBJ databases">
        <title>Albibacoteraceae fam. nov., the first described family within the subdivision 4 Verrucomicrobia.</title>
        <authorList>
            <person name="Xi F."/>
        </authorList>
    </citation>
    <scope>NUCLEOTIDE SEQUENCE [LARGE SCALE GENOMIC DNA]</scope>
    <source>
        <strain evidence="8 9">CK1056</strain>
    </source>
</reference>
<protein>
    <submittedName>
        <fullName evidence="8">Sulfatase</fullName>
    </submittedName>
</protein>
<dbReference type="CDD" id="cd16030">
    <property type="entry name" value="iduronate-2-sulfatase"/>
    <property type="match status" value="1"/>
</dbReference>
<evidence type="ECO:0000256" key="1">
    <source>
        <dbReference type="ARBA" id="ARBA00001913"/>
    </source>
</evidence>
<keyword evidence="6" id="KW-0106">Calcium</keyword>
<evidence type="ECO:0000313" key="9">
    <source>
        <dbReference type="Proteomes" id="UP000478417"/>
    </source>
</evidence>
<dbReference type="Proteomes" id="UP000478417">
    <property type="component" value="Unassembled WGS sequence"/>
</dbReference>
<keyword evidence="3" id="KW-0479">Metal-binding</keyword>
<comment type="similarity">
    <text evidence="2">Belongs to the sulfatase family.</text>
</comment>
<evidence type="ECO:0000313" key="8">
    <source>
        <dbReference type="EMBL" id="NDV63190.1"/>
    </source>
</evidence>
<dbReference type="AlphaFoldDB" id="A0A6B2M6A0"/>
<name>A0A6B2M6A0_9BACT</name>
<keyword evidence="4" id="KW-0732">Signal</keyword>
<feature type="domain" description="Sulfatase N-terminal" evidence="7">
    <location>
        <begin position="31"/>
        <end position="411"/>
    </location>
</feature>
<keyword evidence="5" id="KW-0378">Hydrolase</keyword>
<dbReference type="InterPro" id="IPR035874">
    <property type="entry name" value="IDS"/>
</dbReference>
<dbReference type="Gene3D" id="3.40.720.10">
    <property type="entry name" value="Alkaline Phosphatase, subunit A"/>
    <property type="match status" value="1"/>
</dbReference>
<dbReference type="GO" id="GO:0046872">
    <property type="term" value="F:metal ion binding"/>
    <property type="evidence" value="ECO:0007669"/>
    <property type="project" value="UniProtKB-KW"/>
</dbReference>
<proteinExistence type="inferred from homology"/>
<evidence type="ECO:0000256" key="4">
    <source>
        <dbReference type="ARBA" id="ARBA00022729"/>
    </source>
</evidence>
<dbReference type="PROSITE" id="PS00149">
    <property type="entry name" value="SULFATASE_2"/>
    <property type="match status" value="1"/>
</dbReference>